<evidence type="ECO:0000256" key="2">
    <source>
        <dbReference type="ARBA" id="ARBA00022691"/>
    </source>
</evidence>
<dbReference type="CDD" id="cd02440">
    <property type="entry name" value="AdoMet_MTases"/>
    <property type="match status" value="1"/>
</dbReference>
<reference evidence="10" key="2">
    <citation type="submission" date="2023-05" db="EMBL/GenBank/DDBJ databases">
        <authorList>
            <consortium name="Lawrence Berkeley National Laboratory"/>
            <person name="Steindorff A."/>
            <person name="Hensen N."/>
            <person name="Bonometti L."/>
            <person name="Westerberg I."/>
            <person name="Brannstrom I.O."/>
            <person name="Guillou S."/>
            <person name="Cros-Aarteil S."/>
            <person name="Calhoun S."/>
            <person name="Haridas S."/>
            <person name="Kuo A."/>
            <person name="Mondo S."/>
            <person name="Pangilinan J."/>
            <person name="Riley R."/>
            <person name="Labutti K."/>
            <person name="Andreopoulos B."/>
            <person name="Lipzen A."/>
            <person name="Chen C."/>
            <person name="Yanf M."/>
            <person name="Daum C."/>
            <person name="Ng V."/>
            <person name="Clum A."/>
            <person name="Ohm R."/>
            <person name="Martin F."/>
            <person name="Silar P."/>
            <person name="Natvig D."/>
            <person name="Lalanne C."/>
            <person name="Gautier V."/>
            <person name="Ament-Velasquez S.L."/>
            <person name="Kruys A."/>
            <person name="Hutchinson M.I."/>
            <person name="Powell A.J."/>
            <person name="Barry K."/>
            <person name="Miller A.N."/>
            <person name="Grigoriev I.V."/>
            <person name="Debuchy R."/>
            <person name="Gladieux P."/>
            <person name="Thoren M.H."/>
            <person name="Johannesson H."/>
        </authorList>
    </citation>
    <scope>NUCLEOTIDE SEQUENCE</scope>
    <source>
        <strain evidence="10">CBS 315.58</strain>
    </source>
</reference>
<evidence type="ECO:0000256" key="1">
    <source>
        <dbReference type="ARBA" id="ARBA00022679"/>
    </source>
</evidence>
<dbReference type="EC" id="2.1.1.137" evidence="4"/>
<dbReference type="EMBL" id="MU863975">
    <property type="protein sequence ID" value="KAK4196857.1"/>
    <property type="molecule type" value="Genomic_DNA"/>
</dbReference>
<dbReference type="GO" id="GO:0030791">
    <property type="term" value="F:arsenite methyltransferase activity"/>
    <property type="evidence" value="ECO:0007669"/>
    <property type="project" value="UniProtKB-EC"/>
</dbReference>
<sequence>MKSTEQINDQIQEHNSTASRTIASKYGDTVAKSFGYVTGEELSSAPAKMKLGSVRGNPIAIDSLKKTIVDLGTGFGEDIFLASPKIGATSKAIGVDHCDAFLAVAEKTKASRGSSVSNVSFVLADVTSVPLPEKTADLIMANYVIVLIPRKDRHLVFKEMYRLLKPGGRVAMSSGLAKKPLPKKLREEGGSAMGGVVAISDCDKWFREAGFKGAVFVDTKADMNAHSSERRAEMARCSNACGSEKKTDLNEFHGIYMIFAVKE</sequence>
<organism evidence="10 11">
    <name type="scientific">Triangularia verruculosa</name>
    <dbReference type="NCBI Taxonomy" id="2587418"/>
    <lineage>
        <taxon>Eukaryota</taxon>
        <taxon>Fungi</taxon>
        <taxon>Dikarya</taxon>
        <taxon>Ascomycota</taxon>
        <taxon>Pezizomycotina</taxon>
        <taxon>Sordariomycetes</taxon>
        <taxon>Sordariomycetidae</taxon>
        <taxon>Sordariales</taxon>
        <taxon>Podosporaceae</taxon>
        <taxon>Triangularia</taxon>
    </lineage>
</organism>
<proteinExistence type="inferred from homology"/>
<gene>
    <name evidence="10" type="ORF">QBC40DRAFT_257613</name>
</gene>
<evidence type="ECO:0000256" key="7">
    <source>
        <dbReference type="ARBA" id="ARBA00047943"/>
    </source>
</evidence>
<evidence type="ECO:0000256" key="5">
    <source>
        <dbReference type="ARBA" id="ARBA00034545"/>
    </source>
</evidence>
<comment type="caution">
    <text evidence="10">The sequence shown here is derived from an EMBL/GenBank/DDBJ whole genome shotgun (WGS) entry which is preliminary data.</text>
</comment>
<comment type="similarity">
    <text evidence="3">Belongs to the methyltransferase superfamily. Arsenite methyltransferase family.</text>
</comment>
<dbReference type="Proteomes" id="UP001303160">
    <property type="component" value="Unassembled WGS sequence"/>
</dbReference>
<dbReference type="GO" id="GO:0032259">
    <property type="term" value="P:methylation"/>
    <property type="evidence" value="ECO:0007669"/>
    <property type="project" value="UniProtKB-KW"/>
</dbReference>
<comment type="catalytic activity">
    <reaction evidence="8">
        <text>arsenic triglutathione + 3 [thioredoxin]-dithiol + 3 S-adenosyl-L-methionine = trimethylarsine + 3 [thioredoxin]-disulfide + 3 glutathione + 3 S-adenosyl-L-homocysteine + 3 H(+)</text>
        <dbReference type="Rhea" id="RHEA:69432"/>
        <dbReference type="Rhea" id="RHEA-COMP:10698"/>
        <dbReference type="Rhea" id="RHEA-COMP:10700"/>
        <dbReference type="ChEBI" id="CHEBI:15378"/>
        <dbReference type="ChEBI" id="CHEBI:27130"/>
        <dbReference type="ChEBI" id="CHEBI:29950"/>
        <dbReference type="ChEBI" id="CHEBI:50058"/>
        <dbReference type="ChEBI" id="CHEBI:57856"/>
        <dbReference type="ChEBI" id="CHEBI:57925"/>
        <dbReference type="ChEBI" id="CHEBI:59789"/>
        <dbReference type="ChEBI" id="CHEBI:183640"/>
        <dbReference type="EC" id="2.1.1.137"/>
    </reaction>
</comment>
<keyword evidence="2" id="KW-0949">S-adenosyl-L-methionine</keyword>
<comment type="catalytic activity">
    <reaction evidence="7">
        <text>arsenic triglutathione + 2 [thioredoxin]-dithiol + 2 S-adenosyl-L-methionine + H2O = dimethylarsinous acid + 2 [thioredoxin]-disulfide + 3 glutathione + 2 S-adenosyl-L-homocysteine + 2 H(+)</text>
        <dbReference type="Rhea" id="RHEA:69464"/>
        <dbReference type="Rhea" id="RHEA-COMP:10698"/>
        <dbReference type="Rhea" id="RHEA-COMP:10700"/>
        <dbReference type="ChEBI" id="CHEBI:15377"/>
        <dbReference type="ChEBI" id="CHEBI:15378"/>
        <dbReference type="ChEBI" id="CHEBI:23808"/>
        <dbReference type="ChEBI" id="CHEBI:29950"/>
        <dbReference type="ChEBI" id="CHEBI:50058"/>
        <dbReference type="ChEBI" id="CHEBI:57856"/>
        <dbReference type="ChEBI" id="CHEBI:57925"/>
        <dbReference type="ChEBI" id="CHEBI:59789"/>
        <dbReference type="ChEBI" id="CHEBI:183640"/>
        <dbReference type="EC" id="2.1.1.137"/>
    </reaction>
</comment>
<accession>A0AAN6XFJ2</accession>
<dbReference type="PANTHER" id="PTHR43675:SF8">
    <property type="entry name" value="ARSENITE METHYLTRANSFERASE"/>
    <property type="match status" value="1"/>
</dbReference>
<keyword evidence="11" id="KW-1185">Reference proteome</keyword>
<dbReference type="SUPFAM" id="SSF53335">
    <property type="entry name" value="S-adenosyl-L-methionine-dependent methyltransferases"/>
    <property type="match status" value="1"/>
</dbReference>
<dbReference type="InterPro" id="IPR025714">
    <property type="entry name" value="Methyltranfer_dom"/>
</dbReference>
<evidence type="ECO:0000256" key="8">
    <source>
        <dbReference type="ARBA" id="ARBA00048428"/>
    </source>
</evidence>
<reference evidence="10" key="1">
    <citation type="journal article" date="2023" name="Mol. Phylogenet. Evol.">
        <title>Genome-scale phylogeny and comparative genomics of the fungal order Sordariales.</title>
        <authorList>
            <person name="Hensen N."/>
            <person name="Bonometti L."/>
            <person name="Westerberg I."/>
            <person name="Brannstrom I.O."/>
            <person name="Guillou S."/>
            <person name="Cros-Aarteil S."/>
            <person name="Calhoun S."/>
            <person name="Haridas S."/>
            <person name="Kuo A."/>
            <person name="Mondo S."/>
            <person name="Pangilinan J."/>
            <person name="Riley R."/>
            <person name="LaButti K."/>
            <person name="Andreopoulos B."/>
            <person name="Lipzen A."/>
            <person name="Chen C."/>
            <person name="Yan M."/>
            <person name="Daum C."/>
            <person name="Ng V."/>
            <person name="Clum A."/>
            <person name="Steindorff A."/>
            <person name="Ohm R.A."/>
            <person name="Martin F."/>
            <person name="Silar P."/>
            <person name="Natvig D.O."/>
            <person name="Lalanne C."/>
            <person name="Gautier V."/>
            <person name="Ament-Velasquez S.L."/>
            <person name="Kruys A."/>
            <person name="Hutchinson M.I."/>
            <person name="Powell A.J."/>
            <person name="Barry K."/>
            <person name="Miller A.N."/>
            <person name="Grigoriev I.V."/>
            <person name="Debuchy R."/>
            <person name="Gladieux P."/>
            <person name="Hiltunen Thoren M."/>
            <person name="Johannesson H."/>
        </authorList>
    </citation>
    <scope>NUCLEOTIDE SEQUENCE</scope>
    <source>
        <strain evidence="10">CBS 315.58</strain>
    </source>
</reference>
<dbReference type="Pfam" id="PF13847">
    <property type="entry name" value="Methyltransf_31"/>
    <property type="match status" value="1"/>
</dbReference>
<evidence type="ECO:0000256" key="6">
    <source>
        <dbReference type="ARBA" id="ARBA00047941"/>
    </source>
</evidence>
<dbReference type="Gene3D" id="3.40.50.150">
    <property type="entry name" value="Vaccinia Virus protein VP39"/>
    <property type="match status" value="1"/>
</dbReference>
<keyword evidence="1" id="KW-0808">Transferase</keyword>
<evidence type="ECO:0000259" key="9">
    <source>
        <dbReference type="Pfam" id="PF13847"/>
    </source>
</evidence>
<dbReference type="InterPro" id="IPR026669">
    <property type="entry name" value="Arsenite_MeTrfase-like"/>
</dbReference>
<evidence type="ECO:0000313" key="10">
    <source>
        <dbReference type="EMBL" id="KAK4196857.1"/>
    </source>
</evidence>
<evidence type="ECO:0000313" key="11">
    <source>
        <dbReference type="Proteomes" id="UP001303160"/>
    </source>
</evidence>
<keyword evidence="10" id="KW-0489">Methyltransferase</keyword>
<evidence type="ECO:0000256" key="4">
    <source>
        <dbReference type="ARBA" id="ARBA00034521"/>
    </source>
</evidence>
<name>A0AAN6XFJ2_9PEZI</name>
<protein>
    <recommendedName>
        <fullName evidence="5">Arsenite methyltransferase</fullName>
        <ecNumber evidence="4">2.1.1.137</ecNumber>
    </recommendedName>
</protein>
<dbReference type="AlphaFoldDB" id="A0AAN6XFJ2"/>
<dbReference type="InterPro" id="IPR029063">
    <property type="entry name" value="SAM-dependent_MTases_sf"/>
</dbReference>
<comment type="catalytic activity">
    <reaction evidence="6">
        <text>arsenic triglutathione + [thioredoxin]-dithiol + S-adenosyl-L-methionine + 2 H2O = methylarsonous acid + [thioredoxin]-disulfide + 3 glutathione + S-adenosyl-L-homocysteine + H(+)</text>
        <dbReference type="Rhea" id="RHEA:69460"/>
        <dbReference type="Rhea" id="RHEA-COMP:10698"/>
        <dbReference type="Rhea" id="RHEA-COMP:10700"/>
        <dbReference type="ChEBI" id="CHEBI:15377"/>
        <dbReference type="ChEBI" id="CHEBI:15378"/>
        <dbReference type="ChEBI" id="CHEBI:17826"/>
        <dbReference type="ChEBI" id="CHEBI:29950"/>
        <dbReference type="ChEBI" id="CHEBI:50058"/>
        <dbReference type="ChEBI" id="CHEBI:57856"/>
        <dbReference type="ChEBI" id="CHEBI:57925"/>
        <dbReference type="ChEBI" id="CHEBI:59789"/>
        <dbReference type="ChEBI" id="CHEBI:183640"/>
        <dbReference type="EC" id="2.1.1.137"/>
    </reaction>
</comment>
<evidence type="ECO:0000256" key="3">
    <source>
        <dbReference type="ARBA" id="ARBA00034487"/>
    </source>
</evidence>
<dbReference type="PANTHER" id="PTHR43675">
    <property type="entry name" value="ARSENITE METHYLTRANSFERASE"/>
    <property type="match status" value="1"/>
</dbReference>
<feature type="domain" description="Methyltransferase" evidence="9">
    <location>
        <begin position="65"/>
        <end position="209"/>
    </location>
</feature>